<proteinExistence type="predicted"/>
<dbReference type="EMBL" id="JUFZ01000148">
    <property type="protein sequence ID" value="KIC05861.1"/>
    <property type="molecule type" value="Genomic_DNA"/>
</dbReference>
<evidence type="ECO:0000313" key="2">
    <source>
        <dbReference type="Proteomes" id="UP000031390"/>
    </source>
</evidence>
<sequence length="54" mass="6278">MWKTHIGKLSRQYIPYNGMAFAMPFFMDRKTARSSESCNMLSDDLFCLPKSEPV</sequence>
<dbReference type="Proteomes" id="UP000031390">
    <property type="component" value="Unassembled WGS sequence"/>
</dbReference>
<gene>
    <name evidence="1" type="ORF">MCC93_27070</name>
</gene>
<reference evidence="1 2" key="1">
    <citation type="submission" date="2014-12" db="EMBL/GenBank/DDBJ databases">
        <title>Genome sequence of Morococcus cerebrosus.</title>
        <authorList>
            <person name="Shin S.-K."/>
            <person name="Yi H."/>
        </authorList>
    </citation>
    <scope>NUCLEOTIDE SEQUENCE [LARGE SCALE GENOMIC DNA]</scope>
    <source>
        <strain evidence="1 2">CIP 81.93</strain>
    </source>
</reference>
<name>A0A0C1GK88_9NEIS</name>
<organism evidence="1 2">
    <name type="scientific">Morococcus cerebrosus</name>
    <dbReference type="NCBI Taxonomy" id="1056807"/>
    <lineage>
        <taxon>Bacteria</taxon>
        <taxon>Pseudomonadati</taxon>
        <taxon>Pseudomonadota</taxon>
        <taxon>Betaproteobacteria</taxon>
        <taxon>Neisseriales</taxon>
        <taxon>Neisseriaceae</taxon>
        <taxon>Morococcus</taxon>
    </lineage>
</organism>
<protein>
    <submittedName>
        <fullName evidence="1">Uncharacterized protein</fullName>
    </submittedName>
</protein>
<accession>A0A0C1GK88</accession>
<evidence type="ECO:0000313" key="1">
    <source>
        <dbReference type="EMBL" id="KIC05861.1"/>
    </source>
</evidence>
<comment type="caution">
    <text evidence="1">The sequence shown here is derived from an EMBL/GenBank/DDBJ whole genome shotgun (WGS) entry which is preliminary data.</text>
</comment>
<dbReference type="AlphaFoldDB" id="A0A0C1GK88"/>